<accession>A0A223SB07</accession>
<proteinExistence type="predicted"/>
<dbReference type="Pfam" id="PF09407">
    <property type="entry name" value="AbiEi_1"/>
    <property type="match status" value="1"/>
</dbReference>
<evidence type="ECO:0000313" key="3">
    <source>
        <dbReference type="EMBL" id="ASU85337.1"/>
    </source>
</evidence>
<dbReference type="InterPro" id="IPR018547">
    <property type="entry name" value="AbiEi_C"/>
</dbReference>
<feature type="domain" description="AbiEi antitoxin C-terminal" evidence="2">
    <location>
        <begin position="86"/>
        <end position="177"/>
    </location>
</feature>
<gene>
    <name evidence="3" type="ORF">CDO52_23335</name>
</gene>
<evidence type="ECO:0000256" key="1">
    <source>
        <dbReference type="SAM" id="MobiDB-lite"/>
    </source>
</evidence>
<name>A0A223SB07_9ACTN</name>
<protein>
    <recommendedName>
        <fullName evidence="2">AbiEi antitoxin C-terminal domain-containing protein</fullName>
    </recommendedName>
</protein>
<organism evidence="3 4">
    <name type="scientific">Nocardiopsis gilva YIM 90087</name>
    <dbReference type="NCBI Taxonomy" id="1235441"/>
    <lineage>
        <taxon>Bacteria</taxon>
        <taxon>Bacillati</taxon>
        <taxon>Actinomycetota</taxon>
        <taxon>Actinomycetes</taxon>
        <taxon>Streptosporangiales</taxon>
        <taxon>Nocardiopsidaceae</taxon>
        <taxon>Nocardiopsis</taxon>
    </lineage>
</organism>
<dbReference type="Proteomes" id="UP000215005">
    <property type="component" value="Chromosome"/>
</dbReference>
<feature type="region of interest" description="Disordered" evidence="1">
    <location>
        <begin position="345"/>
        <end position="374"/>
    </location>
</feature>
<dbReference type="AlphaFoldDB" id="A0A223SB07"/>
<reference evidence="3 4" key="1">
    <citation type="submission" date="2017-08" db="EMBL/GenBank/DDBJ databases">
        <title>The complete genome sequence of Nocardiopsis gilva YIM 90087.</title>
        <authorList>
            <person name="Yin M."/>
            <person name="Tang S."/>
        </authorList>
    </citation>
    <scope>NUCLEOTIDE SEQUENCE [LARGE SCALE GENOMIC DNA]</scope>
    <source>
        <strain evidence="3 4">YIM 90087</strain>
    </source>
</reference>
<dbReference type="KEGG" id="ngv:CDO52_23335"/>
<dbReference type="EMBL" id="CP022753">
    <property type="protein sequence ID" value="ASU85337.1"/>
    <property type="molecule type" value="Genomic_DNA"/>
</dbReference>
<sequence length="374" mass="41712">MDGLSSDRAGCRIVSLWDVFLAYLSNFVGPFLGSEACRRALITRHQLRRSSWVKLWPNVYTHVDSCPNSLLTRLRGLMLIIPQGAVIGGSAAATLHGADYRRRGEQITVVVPRDTPMHPREYVKVTHAELSRDDTSLIRGVAVTSPLRTAFDLARLAKQGGDGTLREPVAALNAMLHVGVEPHDDREILFSPDAFRCYVGQERLFRWAGVRQAAAVAEFAEPLIQSPEESRLMMDLVGAGLPKPVAQYPLATPGGRRANAYLDLAYPELGIGIEYDGECHADRRESDVERRHRIEEQGFQLFVLTKSTRGELLPKVVRAVRARSRARGVYVSDICPRQALAVQMKAASQLRQERERRGTDSNTPRPGRRLSFPR</sequence>
<evidence type="ECO:0000313" key="4">
    <source>
        <dbReference type="Proteomes" id="UP000215005"/>
    </source>
</evidence>
<evidence type="ECO:0000259" key="2">
    <source>
        <dbReference type="Pfam" id="PF09407"/>
    </source>
</evidence>
<keyword evidence="4" id="KW-1185">Reference proteome</keyword>